<evidence type="ECO:0000259" key="6">
    <source>
        <dbReference type="Pfam" id="PF04357"/>
    </source>
</evidence>
<keyword evidence="4 5" id="KW-0472">Membrane</keyword>
<dbReference type="GO" id="GO:0005886">
    <property type="term" value="C:plasma membrane"/>
    <property type="evidence" value="ECO:0007669"/>
    <property type="project" value="InterPro"/>
</dbReference>
<evidence type="ECO:0000256" key="2">
    <source>
        <dbReference type="ARBA" id="ARBA00022692"/>
    </source>
</evidence>
<feature type="domain" description="Translocation and assembly module TamB C-terminal" evidence="6">
    <location>
        <begin position="1041"/>
        <end position="1390"/>
    </location>
</feature>
<evidence type="ECO:0000313" key="8">
    <source>
        <dbReference type="Proteomes" id="UP000440304"/>
    </source>
</evidence>
<evidence type="ECO:0000256" key="1">
    <source>
        <dbReference type="ARBA" id="ARBA00004167"/>
    </source>
</evidence>
<keyword evidence="2 5" id="KW-0812">Transmembrane</keyword>
<evidence type="ECO:0000256" key="5">
    <source>
        <dbReference type="SAM" id="Phobius"/>
    </source>
</evidence>
<accession>A0A6N8TFN0</accession>
<dbReference type="GO" id="GO:0009306">
    <property type="term" value="P:protein secretion"/>
    <property type="evidence" value="ECO:0007669"/>
    <property type="project" value="InterPro"/>
</dbReference>
<evidence type="ECO:0000256" key="4">
    <source>
        <dbReference type="ARBA" id="ARBA00023136"/>
    </source>
</evidence>
<evidence type="ECO:0000256" key="3">
    <source>
        <dbReference type="ARBA" id="ARBA00022989"/>
    </source>
</evidence>
<dbReference type="PANTHER" id="PTHR36985:SF1">
    <property type="entry name" value="TRANSLOCATION AND ASSEMBLY MODULE SUBUNIT TAMB"/>
    <property type="match status" value="1"/>
</dbReference>
<dbReference type="Pfam" id="PF04357">
    <property type="entry name" value="TamB"/>
    <property type="match status" value="1"/>
</dbReference>
<dbReference type="OrthoDB" id="7784409at2"/>
<evidence type="ECO:0000313" key="7">
    <source>
        <dbReference type="EMBL" id="MXO02073.1"/>
    </source>
</evidence>
<keyword evidence="3 5" id="KW-1133">Transmembrane helix</keyword>
<feature type="transmembrane region" description="Helical" evidence="5">
    <location>
        <begin position="12"/>
        <end position="35"/>
    </location>
</feature>
<dbReference type="RefSeq" id="WP_160787376.1">
    <property type="nucleotide sequence ID" value="NZ_CP086610.1"/>
</dbReference>
<reference evidence="7 8" key="1">
    <citation type="submission" date="2019-12" db="EMBL/GenBank/DDBJ databases">
        <title>Shinella granuli gen. nov., sp. nov., and proposal of the reclassification of Zoogloea ramigera ATCC 19623 as Shinella zoogloeoides sp. nov.</title>
        <authorList>
            <person name="Gao J."/>
        </authorList>
    </citation>
    <scope>NUCLEOTIDE SEQUENCE [LARGE SCALE GENOMIC DNA]</scope>
    <source>
        <strain evidence="7 8">DSM 287</strain>
    </source>
</reference>
<dbReference type="PANTHER" id="PTHR36985">
    <property type="entry name" value="TRANSLOCATION AND ASSEMBLY MODULE SUBUNIT TAMB"/>
    <property type="match status" value="1"/>
</dbReference>
<dbReference type="GO" id="GO:0097347">
    <property type="term" value="C:TAM protein secretion complex"/>
    <property type="evidence" value="ECO:0007669"/>
    <property type="project" value="TreeGrafter"/>
</dbReference>
<protein>
    <submittedName>
        <fullName evidence="7">Translocation/assembly module TamB</fullName>
    </submittedName>
</protein>
<comment type="subcellular location">
    <subcellularLocation>
        <location evidence="1">Membrane</location>
        <topology evidence="1">Single-pass membrane protein</topology>
    </subcellularLocation>
</comment>
<gene>
    <name evidence="7" type="ORF">GR156_17260</name>
</gene>
<dbReference type="InterPro" id="IPR007452">
    <property type="entry name" value="TamB_C"/>
</dbReference>
<dbReference type="EMBL" id="WUML01000017">
    <property type="protein sequence ID" value="MXO02073.1"/>
    <property type="molecule type" value="Genomic_DNA"/>
</dbReference>
<proteinExistence type="predicted"/>
<dbReference type="Proteomes" id="UP000440304">
    <property type="component" value="Unassembled WGS sequence"/>
</dbReference>
<comment type="caution">
    <text evidence="7">The sequence shown here is derived from an EMBL/GenBank/DDBJ whole genome shotgun (WGS) entry which is preliminary data.</text>
</comment>
<name>A0A6N8TFN0_SHIZO</name>
<sequence>MNRLSRILRATLRYLGYGLAVLMVLVVALLGFVGFTDAGARMAASQAEKIAAASGQVLSISEPSGLLTGRLRAAAITLGDEKGTYAEIRDLAVDWSPLRLLFLSFEAERVSASSISLLRLPESKAEAEKSGKPFTLPVEVHVGSLAIPELFISEAVARRDQRLVVSGRGDATAESVAVKLSASEKERPDARVVADIAFNPAENELRLEADIAEPKGGILAGLLNLPDEPAVAIRLTGDGPLSQWKGRLSAALDGTEMLRVDGRHDLATNGLHTLALKGGGTFDALMPPQLRPLFAGETGIDVVAAFDGTDMLRIEKGTIATGAMTLAASGTVSATGENDLDMKLAGKDGPIDFRWPLAGGDARVLIEGADISLTGAANAAALEAHATVASAALPAGRIDDIRLSASSDAFNVASRSGRIDVTLETGETAFASPDIDRAVKGPAKLVAALTVSPGEIAFDPATLESASIGGTLSGRYGLESREADVSFRLFALPAVLPPALSGKFDTTIAMEGRVQLAGDGGLEVSGLQVKSGTLETAGTVSLGDGKLQAALNGKVLNLGKLLADAAGEAAFELSATGPMDGLDVSAKVTSSGATLSGRTLSDLVVTLAGKAVPAGPSGELTATGALDGQPINIRSSVTSEGGRISVPVLEAEIGPNTLKGSLALAQNFMPDGTIRFDFPDLGLLAAMAGQQAAGDLSGQVEIATVGGKTSATVQASGSAIRRDALSITRPAVDLSITDLATAAITGTVRAERVASGENRVEALKLDFSREGQATNFDLTGRLDGAPLVTRGKVLQRDGGLDVALQTVEAAPRRIALRLARPTTIGVANGVITLDGLTIQAGSGSVAVSGKAGETLDLSVRLNALPAALANNFAAGLDAGGTIGGTVTVKGKASAPVVDYALDWSGAQTSHTRGAGVGALAINATGAFANNQLRLDTTLSGAGGLSFRGGGTVGIGGATPLGLRFNGRVPFGLLQSQLSAQGFVLTGNADVDLAIGGTAAAPAITGSITAGGARLVDVRRNLAVENLTIRVTMDGRNAVIETLTGRVASGGQISASGRVGITPASGFPVDVTARLTDVTYVDGTLVVANVSGDLTLRGPVAGLSLGGKMTINRANITIPQKLPASLSEINIKHRNAPAEVKRMMANVRREQGSGGGSARGIALDLTISAPGQLFVRGRGINVELGGDLRVGGTSVSPVVSGGFELERGRMEILTRRLNFTTAHIGFAGDLVPTVNLVAGTSAGTTEITVTVAGLANNPTVTFASSPSLPQDEILAQLIFNRSMSNLSAVQIAQLASAASQLAGGSSTSLLDSLRSKLGVDDLDITTDSQGRAAVSAGKYLNERTYLELKQDPETNGAKAAINLDIGRGVKLRGEAGSSGSAGAGIFYEKEY</sequence>
<organism evidence="7 8">
    <name type="scientific">Shinella zoogloeoides</name>
    <name type="common">Crabtreella saccharophila</name>
    <dbReference type="NCBI Taxonomy" id="352475"/>
    <lineage>
        <taxon>Bacteria</taxon>
        <taxon>Pseudomonadati</taxon>
        <taxon>Pseudomonadota</taxon>
        <taxon>Alphaproteobacteria</taxon>
        <taxon>Hyphomicrobiales</taxon>
        <taxon>Rhizobiaceae</taxon>
        <taxon>Shinella</taxon>
    </lineage>
</organism>